<comment type="catalytic activity">
    <reaction evidence="5">
        <text>ATP + H2O = ADP + phosphate + H(+)</text>
        <dbReference type="Rhea" id="RHEA:13065"/>
        <dbReference type="ChEBI" id="CHEBI:15377"/>
        <dbReference type="ChEBI" id="CHEBI:15378"/>
        <dbReference type="ChEBI" id="CHEBI:30616"/>
        <dbReference type="ChEBI" id="CHEBI:43474"/>
        <dbReference type="ChEBI" id="CHEBI:456216"/>
        <dbReference type="EC" id="3.6.4.13"/>
    </reaction>
</comment>
<dbReference type="Proteomes" id="UP001054945">
    <property type="component" value="Unassembled WGS sequence"/>
</dbReference>
<dbReference type="SMART" id="SM00487">
    <property type="entry name" value="DEXDc"/>
    <property type="match status" value="1"/>
</dbReference>
<dbReference type="InterPro" id="IPR011545">
    <property type="entry name" value="DEAD/DEAH_box_helicase_dom"/>
</dbReference>
<dbReference type="PROSITE" id="PS51192">
    <property type="entry name" value="HELICASE_ATP_BIND_1"/>
    <property type="match status" value="1"/>
</dbReference>
<feature type="domain" description="Helicase ATP-binding" evidence="6">
    <location>
        <begin position="17"/>
        <end position="146"/>
    </location>
</feature>
<dbReference type="GO" id="GO:0016787">
    <property type="term" value="F:hydrolase activity"/>
    <property type="evidence" value="ECO:0007669"/>
    <property type="project" value="UniProtKB-KW"/>
</dbReference>
<dbReference type="InterPro" id="IPR050699">
    <property type="entry name" value="RNA-DNA_Helicase"/>
</dbReference>
<dbReference type="Gene3D" id="1.20.1500.20">
    <property type="match status" value="1"/>
</dbReference>
<dbReference type="Gene3D" id="3.40.50.300">
    <property type="entry name" value="P-loop containing nucleotide triphosphate hydrolases"/>
    <property type="match status" value="3"/>
</dbReference>
<dbReference type="GO" id="GO:0055087">
    <property type="term" value="C:Ski complex"/>
    <property type="evidence" value="ECO:0007669"/>
    <property type="project" value="TreeGrafter"/>
</dbReference>
<dbReference type="EMBL" id="BPLR01013208">
    <property type="protein sequence ID" value="GIY59462.1"/>
    <property type="molecule type" value="Genomic_DNA"/>
</dbReference>
<keyword evidence="1" id="KW-0547">Nucleotide-binding</keyword>
<dbReference type="SMART" id="SM01142">
    <property type="entry name" value="DSHCT"/>
    <property type="match status" value="1"/>
</dbReference>
<dbReference type="GO" id="GO:0003724">
    <property type="term" value="F:RNA helicase activity"/>
    <property type="evidence" value="ECO:0007669"/>
    <property type="project" value="UniProtKB-EC"/>
</dbReference>
<dbReference type="AlphaFoldDB" id="A0AAV4UNT4"/>
<evidence type="ECO:0000259" key="7">
    <source>
        <dbReference type="PROSITE" id="PS51194"/>
    </source>
</evidence>
<keyword evidence="2" id="KW-0378">Hydrolase</keyword>
<dbReference type="GO" id="GO:0070478">
    <property type="term" value="P:nuclear-transcribed mRNA catabolic process, 3'-5' exonucleolytic nonsense-mediated decay"/>
    <property type="evidence" value="ECO:0007669"/>
    <property type="project" value="TreeGrafter"/>
</dbReference>
<dbReference type="InterPro" id="IPR012961">
    <property type="entry name" value="Ski2/MTR4_C"/>
</dbReference>
<dbReference type="PANTHER" id="PTHR12131">
    <property type="entry name" value="ATP-DEPENDENT RNA AND DNA HELICASE"/>
    <property type="match status" value="1"/>
</dbReference>
<evidence type="ECO:0000256" key="4">
    <source>
        <dbReference type="ARBA" id="ARBA00022840"/>
    </source>
</evidence>
<dbReference type="GO" id="GO:0005524">
    <property type="term" value="F:ATP binding"/>
    <property type="evidence" value="ECO:0007669"/>
    <property type="project" value="UniProtKB-KW"/>
</dbReference>
<evidence type="ECO:0000256" key="5">
    <source>
        <dbReference type="ARBA" id="ARBA00047984"/>
    </source>
</evidence>
<dbReference type="InterPro" id="IPR001650">
    <property type="entry name" value="Helicase_C-like"/>
</dbReference>
<dbReference type="SMART" id="SM00490">
    <property type="entry name" value="HELICc"/>
    <property type="match status" value="1"/>
</dbReference>
<evidence type="ECO:0000313" key="8">
    <source>
        <dbReference type="EMBL" id="GIY59462.1"/>
    </source>
</evidence>
<dbReference type="Pfam" id="PF00270">
    <property type="entry name" value="DEAD"/>
    <property type="match status" value="1"/>
</dbReference>
<evidence type="ECO:0000259" key="6">
    <source>
        <dbReference type="PROSITE" id="PS51192"/>
    </source>
</evidence>
<feature type="domain" description="Helicase C-terminal" evidence="7">
    <location>
        <begin position="177"/>
        <end position="350"/>
    </location>
</feature>
<dbReference type="InterPro" id="IPR027417">
    <property type="entry name" value="P-loop_NTPase"/>
</dbReference>
<accession>A0AAV4UNT4</accession>
<sequence>MAMTWEFTLDPFQQKAVMHLEKKESVFVAAHTSAGKTVVAEYAIALAKKHVTRVIYTSPIKALSNQKYRDFKEKFEDVGLITGDVQINPTAFCLIMTTEILKAWCVVWEEVFIMLPDHVSLIMLSATVPNTAEFAEWLGGIKKRKIYVISTLKRPVPLVHYLYTGSVGKSENDIFPIVDSSGKFLNNEFMKASKPKDNKTKSSTGPKAEDRKLPQVKLMGEQLKLGFGVHHSGILPILKEVVEMLFQRSLLKVLFATETFAMGVNMPARTVVFDSIRKHDGVNFRDLRPSEYIQMAGRAGRRGKDKIGTVIILCKADIPDSLSLQNMMLGKPTKLESQFKLTYSMILNLLKIKTLRVEDVIRRSFGESSNQKQQKVYKVMLDEAREKLASLTKIDCSLCNVDLASYIVTLKEARILKSEVMEKKCSQAVANKLLVPGRILVVSTNEYQNILCTLLSADKDNKIKVLAIAEKNKLSNSKDTSSSPGILPWTKQLFYPSERQPEVLNLSFCDIQVIGNKVMRIDDSSILKESKRLTTIAAFQELCCLCEGNLNGFPAANVTLKDINFAYKAQDLEKIEKSFENYTCVKCPEFSKHFVEVSNFLQMEEDIKDYSYKLSEESLSLHPDYESPKRISCQRNEQSRAPYYRTSCEVGFLECPPEEVAAFTILHGFPAKNNDANLELPSHLIQKIKDIRQVAGDISIVQGGNKILDPNFVAQYNFYLVPVVYEWAKGTIFAEIMKKTDVDEGIIVRSIQRLSELLKDVRNGANLVGDTALAKKMEDAIRHVTMKLSCSSYTTFPKSRRSAEDNLEGRSIFRTVYNFVEFQRWALFLQKRIGICS</sequence>
<evidence type="ECO:0000256" key="1">
    <source>
        <dbReference type="ARBA" id="ARBA00022741"/>
    </source>
</evidence>
<dbReference type="CDD" id="cd18795">
    <property type="entry name" value="SF2_C_Ski2"/>
    <property type="match status" value="1"/>
</dbReference>
<evidence type="ECO:0000256" key="3">
    <source>
        <dbReference type="ARBA" id="ARBA00022806"/>
    </source>
</evidence>
<dbReference type="Pfam" id="PF13234">
    <property type="entry name" value="MTR4_beta-barrel"/>
    <property type="match status" value="1"/>
</dbReference>
<dbReference type="SUPFAM" id="SSF52540">
    <property type="entry name" value="P-loop containing nucleoside triphosphate hydrolases"/>
    <property type="match status" value="2"/>
</dbReference>
<dbReference type="Pfam" id="PF08148">
    <property type="entry name" value="DSHCT"/>
    <property type="match status" value="1"/>
</dbReference>
<protein>
    <submittedName>
        <fullName evidence="8">Helicase SKI2W</fullName>
    </submittedName>
</protein>
<dbReference type="GO" id="GO:0003676">
    <property type="term" value="F:nucleic acid binding"/>
    <property type="evidence" value="ECO:0007669"/>
    <property type="project" value="InterPro"/>
</dbReference>
<dbReference type="Pfam" id="PF00271">
    <property type="entry name" value="Helicase_C"/>
    <property type="match status" value="1"/>
</dbReference>
<name>A0AAV4UNT4_CAEEX</name>
<comment type="caution">
    <text evidence="8">The sequence shown here is derived from an EMBL/GenBank/DDBJ whole genome shotgun (WGS) entry which is preliminary data.</text>
</comment>
<dbReference type="InterPro" id="IPR025696">
    <property type="entry name" value="Beta-barrel_MTR4"/>
</dbReference>
<gene>
    <name evidence="8" type="primary">SKIV2L</name>
    <name evidence="8" type="ORF">CEXT_488821</name>
</gene>
<reference evidence="8 9" key="1">
    <citation type="submission" date="2021-06" db="EMBL/GenBank/DDBJ databases">
        <title>Caerostris extrusa draft genome.</title>
        <authorList>
            <person name="Kono N."/>
            <person name="Arakawa K."/>
        </authorList>
    </citation>
    <scope>NUCLEOTIDE SEQUENCE [LARGE SCALE GENOMIC DNA]</scope>
</reference>
<dbReference type="InterPro" id="IPR014001">
    <property type="entry name" value="Helicase_ATP-bd"/>
</dbReference>
<evidence type="ECO:0000256" key="2">
    <source>
        <dbReference type="ARBA" id="ARBA00022801"/>
    </source>
</evidence>
<proteinExistence type="predicted"/>
<dbReference type="PROSITE" id="PS51194">
    <property type="entry name" value="HELICASE_CTER"/>
    <property type="match status" value="1"/>
</dbReference>
<keyword evidence="4" id="KW-0067">ATP-binding</keyword>
<organism evidence="8 9">
    <name type="scientific">Caerostris extrusa</name>
    <name type="common">Bark spider</name>
    <name type="synonym">Caerostris bankana</name>
    <dbReference type="NCBI Taxonomy" id="172846"/>
    <lineage>
        <taxon>Eukaryota</taxon>
        <taxon>Metazoa</taxon>
        <taxon>Ecdysozoa</taxon>
        <taxon>Arthropoda</taxon>
        <taxon>Chelicerata</taxon>
        <taxon>Arachnida</taxon>
        <taxon>Araneae</taxon>
        <taxon>Araneomorphae</taxon>
        <taxon>Entelegynae</taxon>
        <taxon>Araneoidea</taxon>
        <taxon>Araneidae</taxon>
        <taxon>Caerostris</taxon>
    </lineage>
</organism>
<keyword evidence="9" id="KW-1185">Reference proteome</keyword>
<evidence type="ECO:0000313" key="9">
    <source>
        <dbReference type="Proteomes" id="UP001054945"/>
    </source>
</evidence>
<dbReference type="PANTHER" id="PTHR12131:SF1">
    <property type="entry name" value="ATP-DEPENDENT RNA HELICASE SUPV3L1, MITOCHONDRIAL-RELATED"/>
    <property type="match status" value="1"/>
</dbReference>
<dbReference type="Gene3D" id="1.10.3380.30">
    <property type="match status" value="2"/>
</dbReference>
<keyword evidence="3 8" id="KW-0347">Helicase</keyword>